<sequence length="425" mass="49397">MRSFSQKTFSQKTVNESSRARGCTVTSGADVRDGLEAEVEASTKVYIHRPNEKEELQELNNRFAGYINKVQSLEQKNKALRDEIEELTKRLKQRGPGISDEYEKQFKELKELIEKLNKEKNAADIERGNLDEEIDIWNAKFDEELFLKEEAERTLKEFRQDVDDATVQKLELEKRIEQLVDEIEFLKKLHDEEVADLMRQIEESKVSLEIESSRPDLAAALKALRAEIEQATTKNIQEAEKWYKTKLSSAKGLLDKNEERIRNIREDISRYSSQITDLQGQIDTLRARNEALEKMLDDMQAKHLEEVATLQEIIAQLEDRLIETKADLTRYLQDYQDLLNIKLKLDAEIAVYRKLLEGEEQRLGISQDSQGPAVTALLCMRIYKSIYCIQRVQWCVGCRSKYDVNMPTNQLLLVANMKKEDDRLS</sequence>
<keyword evidence="2 3" id="KW-0175">Coiled coil</keyword>
<dbReference type="EMBL" id="DYDO01000003">
    <property type="protein sequence ID" value="DBA29366.1"/>
    <property type="molecule type" value="Genomic_DNA"/>
</dbReference>
<feature type="domain" description="IF rod" evidence="5">
    <location>
        <begin position="52"/>
        <end position="363"/>
    </location>
</feature>
<dbReference type="Gene3D" id="1.20.5.1160">
    <property type="entry name" value="Vasodilator-stimulated phosphoprotein"/>
    <property type="match status" value="1"/>
</dbReference>
<evidence type="ECO:0000256" key="1">
    <source>
        <dbReference type="ARBA" id="ARBA00022754"/>
    </source>
</evidence>
<protein>
    <recommendedName>
        <fullName evidence="5">IF rod domain-containing protein</fullName>
    </recommendedName>
</protein>
<feature type="compositionally biased region" description="Polar residues" evidence="4">
    <location>
        <begin position="1"/>
        <end position="17"/>
    </location>
</feature>
<dbReference type="GO" id="GO:0005882">
    <property type="term" value="C:intermediate filament"/>
    <property type="evidence" value="ECO:0007669"/>
    <property type="project" value="UniProtKB-KW"/>
</dbReference>
<dbReference type="Proteomes" id="UP001181693">
    <property type="component" value="Unassembled WGS sequence"/>
</dbReference>
<dbReference type="Gene3D" id="1.20.5.170">
    <property type="match status" value="1"/>
</dbReference>
<gene>
    <name evidence="6" type="ORF">GDO54_009597</name>
</gene>
<feature type="coiled-coil region" evidence="3">
    <location>
        <begin position="56"/>
        <end position="334"/>
    </location>
</feature>
<evidence type="ECO:0000256" key="4">
    <source>
        <dbReference type="SAM" id="MobiDB-lite"/>
    </source>
</evidence>
<evidence type="ECO:0000313" key="6">
    <source>
        <dbReference type="EMBL" id="DBA29366.1"/>
    </source>
</evidence>
<dbReference type="GO" id="GO:0005200">
    <property type="term" value="F:structural constituent of cytoskeleton"/>
    <property type="evidence" value="ECO:0007669"/>
    <property type="project" value="TreeGrafter"/>
</dbReference>
<evidence type="ECO:0000259" key="5">
    <source>
        <dbReference type="PROSITE" id="PS51842"/>
    </source>
</evidence>
<dbReference type="InterPro" id="IPR039008">
    <property type="entry name" value="IF_rod_dom"/>
</dbReference>
<dbReference type="PROSITE" id="PS51842">
    <property type="entry name" value="IF_ROD_2"/>
    <property type="match status" value="1"/>
</dbReference>
<dbReference type="GO" id="GO:0005737">
    <property type="term" value="C:cytoplasm"/>
    <property type="evidence" value="ECO:0007669"/>
    <property type="project" value="TreeGrafter"/>
</dbReference>
<evidence type="ECO:0000256" key="3">
    <source>
        <dbReference type="SAM" id="Coils"/>
    </source>
</evidence>
<dbReference type="AlphaFoldDB" id="A0AAV3AJI7"/>
<dbReference type="InterPro" id="IPR050405">
    <property type="entry name" value="Intermediate_filament"/>
</dbReference>
<dbReference type="SUPFAM" id="SSF90257">
    <property type="entry name" value="Myosin rod fragments"/>
    <property type="match status" value="1"/>
</dbReference>
<dbReference type="GO" id="GO:0045109">
    <property type="term" value="P:intermediate filament organization"/>
    <property type="evidence" value="ECO:0007669"/>
    <property type="project" value="TreeGrafter"/>
</dbReference>
<dbReference type="FunFam" id="1.20.5.170:FF:000002">
    <property type="entry name" value="Type I keratin KA11"/>
    <property type="match status" value="1"/>
</dbReference>
<reference evidence="6" key="1">
    <citation type="thesis" date="2020" institute="ProQuest LLC" country="789 East Eisenhower Parkway, Ann Arbor, MI, USA">
        <title>Comparative Genomics and Chromosome Evolution.</title>
        <authorList>
            <person name="Mudd A.B."/>
        </authorList>
    </citation>
    <scope>NUCLEOTIDE SEQUENCE</scope>
    <source>
        <strain evidence="6">1538</strain>
        <tissue evidence="6">Blood</tissue>
    </source>
</reference>
<dbReference type="SUPFAM" id="SSF64593">
    <property type="entry name" value="Intermediate filament protein, coiled coil region"/>
    <property type="match status" value="2"/>
</dbReference>
<evidence type="ECO:0000256" key="2">
    <source>
        <dbReference type="ARBA" id="ARBA00023054"/>
    </source>
</evidence>
<keyword evidence="1" id="KW-0403">Intermediate filament</keyword>
<dbReference type="FunFam" id="1.20.5.1160:FF:000001">
    <property type="entry name" value="Keratin type II"/>
    <property type="match status" value="1"/>
</dbReference>
<dbReference type="Gene3D" id="1.20.5.500">
    <property type="entry name" value="Single helix bin"/>
    <property type="match status" value="1"/>
</dbReference>
<feature type="region of interest" description="Disordered" evidence="4">
    <location>
        <begin position="1"/>
        <end position="26"/>
    </location>
</feature>
<name>A0AAV3AJI7_PYXAD</name>
<dbReference type="PANTHER" id="PTHR45652:SF23">
    <property type="entry name" value="VIMENTIN-RELATED"/>
    <property type="match status" value="1"/>
</dbReference>
<keyword evidence="7" id="KW-1185">Reference proteome</keyword>
<dbReference type="Pfam" id="PF00038">
    <property type="entry name" value="Filament"/>
    <property type="match status" value="1"/>
</dbReference>
<evidence type="ECO:0000313" key="7">
    <source>
        <dbReference type="Proteomes" id="UP001181693"/>
    </source>
</evidence>
<proteinExistence type="predicted"/>
<dbReference type="SMART" id="SM01391">
    <property type="entry name" value="Filament"/>
    <property type="match status" value="1"/>
</dbReference>
<organism evidence="6 7">
    <name type="scientific">Pyxicephalus adspersus</name>
    <name type="common">African bullfrog</name>
    <dbReference type="NCBI Taxonomy" id="30357"/>
    <lineage>
        <taxon>Eukaryota</taxon>
        <taxon>Metazoa</taxon>
        <taxon>Chordata</taxon>
        <taxon>Craniata</taxon>
        <taxon>Vertebrata</taxon>
        <taxon>Euteleostomi</taxon>
        <taxon>Amphibia</taxon>
        <taxon>Batrachia</taxon>
        <taxon>Anura</taxon>
        <taxon>Neobatrachia</taxon>
        <taxon>Ranoidea</taxon>
        <taxon>Pyxicephalidae</taxon>
        <taxon>Pyxicephalinae</taxon>
        <taxon>Pyxicephalus</taxon>
    </lineage>
</organism>
<comment type="caution">
    <text evidence="6">The sequence shown here is derived from an EMBL/GenBank/DDBJ whole genome shotgun (WGS) entry which is preliminary data.</text>
</comment>
<accession>A0AAV3AJI7</accession>
<dbReference type="PANTHER" id="PTHR45652">
    <property type="entry name" value="GLIAL FIBRILLARY ACIDIC PROTEIN"/>
    <property type="match status" value="1"/>
</dbReference>